<name>A0A7W3Y0V4_9ACTN</name>
<gene>
    <name evidence="5" type="ORF">FNQ90_05665</name>
</gene>
<evidence type="ECO:0000259" key="4">
    <source>
        <dbReference type="SMART" id="SM00822"/>
    </source>
</evidence>
<evidence type="ECO:0000256" key="1">
    <source>
        <dbReference type="ARBA" id="ARBA00006484"/>
    </source>
</evidence>
<dbReference type="PIRSF" id="PIRSF000126">
    <property type="entry name" value="11-beta-HSD1"/>
    <property type="match status" value="1"/>
</dbReference>
<dbReference type="PANTHER" id="PTHR42901:SF1">
    <property type="entry name" value="ALCOHOL DEHYDROGENASE"/>
    <property type="match status" value="1"/>
</dbReference>
<accession>A0A7W3Y0V4</accession>
<protein>
    <submittedName>
        <fullName evidence="5">SDR family NAD(P)-dependent oxidoreductase</fullName>
    </submittedName>
</protein>
<reference evidence="6" key="1">
    <citation type="submission" date="2019-10" db="EMBL/GenBank/DDBJ databases">
        <title>Streptomyces sp. nov., a novel actinobacterium isolated from alkaline environment.</title>
        <authorList>
            <person name="Golinska P."/>
        </authorList>
    </citation>
    <scope>NUCLEOTIDE SEQUENCE [LARGE SCALE GENOMIC DNA]</scope>
    <source>
        <strain evidence="6">DSM 42118</strain>
    </source>
</reference>
<dbReference type="GO" id="GO:0016491">
    <property type="term" value="F:oxidoreductase activity"/>
    <property type="evidence" value="ECO:0007669"/>
    <property type="project" value="UniProtKB-KW"/>
</dbReference>
<comment type="similarity">
    <text evidence="1 3">Belongs to the short-chain dehydrogenases/reductases (SDR) family.</text>
</comment>
<dbReference type="RefSeq" id="WP_182605253.1">
    <property type="nucleotide sequence ID" value="NZ_VKHT01000097.1"/>
</dbReference>
<feature type="domain" description="Ketoreductase" evidence="4">
    <location>
        <begin position="9"/>
        <end position="193"/>
    </location>
</feature>
<keyword evidence="6" id="KW-1185">Reference proteome</keyword>
<evidence type="ECO:0000256" key="3">
    <source>
        <dbReference type="RuleBase" id="RU000363"/>
    </source>
</evidence>
<comment type="caution">
    <text evidence="5">The sequence shown here is derived from an EMBL/GenBank/DDBJ whole genome shotgun (WGS) entry which is preliminary data.</text>
</comment>
<dbReference type="SUPFAM" id="SSF51735">
    <property type="entry name" value="NAD(P)-binding Rossmann-fold domains"/>
    <property type="match status" value="1"/>
</dbReference>
<evidence type="ECO:0000313" key="5">
    <source>
        <dbReference type="EMBL" id="MBB0243610.1"/>
    </source>
</evidence>
<dbReference type="AlphaFoldDB" id="A0A7W3Y0V4"/>
<keyword evidence="2" id="KW-0560">Oxidoreductase</keyword>
<dbReference type="CDD" id="cd05233">
    <property type="entry name" value="SDR_c"/>
    <property type="match status" value="1"/>
</dbReference>
<dbReference type="SMART" id="SM00822">
    <property type="entry name" value="PKS_KR"/>
    <property type="match status" value="1"/>
</dbReference>
<organism evidence="5 6">
    <name type="scientific">Streptomyces alkaliphilus</name>
    <dbReference type="NCBI Taxonomy" id="1472722"/>
    <lineage>
        <taxon>Bacteria</taxon>
        <taxon>Bacillati</taxon>
        <taxon>Actinomycetota</taxon>
        <taxon>Actinomycetes</taxon>
        <taxon>Kitasatosporales</taxon>
        <taxon>Streptomycetaceae</taxon>
        <taxon>Streptomyces</taxon>
    </lineage>
</organism>
<dbReference type="InterPro" id="IPR002347">
    <property type="entry name" value="SDR_fam"/>
</dbReference>
<dbReference type="PANTHER" id="PTHR42901">
    <property type="entry name" value="ALCOHOL DEHYDROGENASE"/>
    <property type="match status" value="1"/>
</dbReference>
<dbReference type="PRINTS" id="PR00080">
    <property type="entry name" value="SDRFAMILY"/>
</dbReference>
<dbReference type="InterPro" id="IPR057326">
    <property type="entry name" value="KR_dom"/>
</dbReference>
<dbReference type="PRINTS" id="PR00081">
    <property type="entry name" value="GDHRDH"/>
</dbReference>
<dbReference type="Pfam" id="PF00106">
    <property type="entry name" value="adh_short"/>
    <property type="match status" value="1"/>
</dbReference>
<proteinExistence type="inferred from homology"/>
<evidence type="ECO:0000256" key="2">
    <source>
        <dbReference type="ARBA" id="ARBA00023002"/>
    </source>
</evidence>
<evidence type="ECO:0000313" key="6">
    <source>
        <dbReference type="Proteomes" id="UP000538929"/>
    </source>
</evidence>
<sequence length="276" mass="29173">MTAIDYTGRTTLVTGAGSGIGKAFVHEFARRGSDIVLVGRRLGRLEALASELGKRHGVRATAISLDLAVPGAGRRLAADLATRGITITGLVNNAGFATDRVFHEEDPDRLTDEINVDVANLVDITRAFIEPLRRAESGVLVNVASMAAHTPTPGMAVYSASKAFVLSFTESIWYESRGTGLRVLCLSPGLTRTEFFDNPGGGTYKGNYQSPEDVVRTAVRALDRGRGPSVISGRRNALAVKLPRLLTRRRAVIIGGAFSARAGAGAAPGPEPAHRG</sequence>
<dbReference type="Gene3D" id="3.40.50.720">
    <property type="entry name" value="NAD(P)-binding Rossmann-like Domain"/>
    <property type="match status" value="1"/>
</dbReference>
<dbReference type="Proteomes" id="UP000538929">
    <property type="component" value="Unassembled WGS sequence"/>
</dbReference>
<dbReference type="InterPro" id="IPR036291">
    <property type="entry name" value="NAD(P)-bd_dom_sf"/>
</dbReference>
<dbReference type="EMBL" id="VKHT01000097">
    <property type="protein sequence ID" value="MBB0243610.1"/>
    <property type="molecule type" value="Genomic_DNA"/>
</dbReference>